<dbReference type="RefSeq" id="WP_166915078.1">
    <property type="nucleotide sequence ID" value="NZ_CP050253.1"/>
</dbReference>
<organism evidence="2 3">
    <name type="scientific">Zophobihabitans entericus</name>
    <dbReference type="NCBI Taxonomy" id="1635327"/>
    <lineage>
        <taxon>Bacteria</taxon>
        <taxon>Pseudomonadati</taxon>
        <taxon>Pseudomonadota</taxon>
        <taxon>Gammaproteobacteria</taxon>
        <taxon>Orbales</taxon>
        <taxon>Orbaceae</taxon>
        <taxon>Zophobihabitans</taxon>
    </lineage>
</organism>
<dbReference type="FunCoup" id="A0A6G9I9G0">
    <property type="interactions" value="155"/>
</dbReference>
<name>A0A6G9I9G0_9GAMM</name>
<dbReference type="InterPro" id="IPR039013">
    <property type="entry name" value="YgiF"/>
</dbReference>
<dbReference type="SMART" id="SM01118">
    <property type="entry name" value="CYTH"/>
    <property type="match status" value="1"/>
</dbReference>
<evidence type="ECO:0000313" key="2">
    <source>
        <dbReference type="EMBL" id="QIQ20865.1"/>
    </source>
</evidence>
<proteinExistence type="predicted"/>
<reference evidence="2 3" key="1">
    <citation type="submission" date="2020-03" db="EMBL/GenBank/DDBJ databases">
        <title>Complete genome sequence of Orbus sp. IPMB12 (BCRC 80908).</title>
        <authorList>
            <person name="Lo W.-S."/>
            <person name="Chang T.-H."/>
            <person name="Kuo C.-H."/>
        </authorList>
    </citation>
    <scope>NUCLEOTIDE SEQUENCE [LARGE SCALE GENOMIC DNA]</scope>
    <source>
        <strain evidence="2 3">IPMB12</strain>
    </source>
</reference>
<dbReference type="GO" id="GO:0050355">
    <property type="term" value="F:inorganic triphosphate phosphatase activity"/>
    <property type="evidence" value="ECO:0007669"/>
    <property type="project" value="InterPro"/>
</dbReference>
<keyword evidence="3" id="KW-1185">Reference proteome</keyword>
<evidence type="ECO:0000259" key="1">
    <source>
        <dbReference type="PROSITE" id="PS51707"/>
    </source>
</evidence>
<dbReference type="PROSITE" id="PS51707">
    <property type="entry name" value="CYTH"/>
    <property type="match status" value="1"/>
</dbReference>
<protein>
    <submittedName>
        <fullName evidence="2">CYTH domain-containing protein</fullName>
    </submittedName>
</protein>
<accession>A0A6G9I9G0</accession>
<gene>
    <name evidence="2" type="ORF">IPMB12_03720</name>
</gene>
<dbReference type="Proteomes" id="UP000501168">
    <property type="component" value="Chromosome"/>
</dbReference>
<dbReference type="Gene3D" id="2.40.320.10">
    <property type="entry name" value="Hypothetical Protein Pfu-838710-001"/>
    <property type="match status" value="1"/>
</dbReference>
<dbReference type="Pfam" id="PF01928">
    <property type="entry name" value="CYTH"/>
    <property type="match status" value="1"/>
</dbReference>
<dbReference type="EMBL" id="CP050253">
    <property type="protein sequence ID" value="QIQ20865.1"/>
    <property type="molecule type" value="Genomic_DNA"/>
</dbReference>
<dbReference type="KEGG" id="orb:IPMB12_03720"/>
<feature type="domain" description="CYTH" evidence="1">
    <location>
        <begin position="2"/>
        <end position="205"/>
    </location>
</feature>
<dbReference type="InParanoid" id="A0A6G9I9G0"/>
<dbReference type="InterPro" id="IPR023577">
    <property type="entry name" value="CYTH_domain"/>
</dbReference>
<dbReference type="GO" id="GO:0046872">
    <property type="term" value="F:metal ion binding"/>
    <property type="evidence" value="ECO:0007669"/>
    <property type="project" value="TreeGrafter"/>
</dbReference>
<dbReference type="AlphaFoldDB" id="A0A6G9I9G0"/>
<dbReference type="PANTHER" id="PTHR39569:SF1">
    <property type="entry name" value="INORGANIC TRIPHOSPHATASE"/>
    <property type="match status" value="1"/>
</dbReference>
<evidence type="ECO:0000313" key="3">
    <source>
        <dbReference type="Proteomes" id="UP000501168"/>
    </source>
</evidence>
<dbReference type="CDD" id="cd07756">
    <property type="entry name" value="CYTH-like_Pase_CHAD"/>
    <property type="match status" value="1"/>
</dbReference>
<sequence>MSVEIELKFSVTDAVIHKLPAFFAQYPVKQEQSLYLLNTYYETKDLYLRSHGCGLRLRGFGESTNKLSYEITMKREGQSIGGLHQRQEFNAVSTSELDISRLPMAAFPDGTDLVKLQQALTALFTTHFQRHIWLVQFNDSEIEVALDRGEVATAHNAMPIKELELELKYGNEQDLFEFAIQLCPLGVRLAAQSKAARGYRLVANKVLTMQVLPQLPSFIPTSQQWLSHLQTIVAVWQNNEEFALENNQLSLLSQTLLELVAQLQTIVPQLSHLNPAVQCVPLISAIDWIEQAESVEQLAYSPNSSALKLYLTKSVFDLSKAS</sequence>
<dbReference type="PANTHER" id="PTHR39569">
    <property type="entry name" value="INORGANIC TRIPHOSPHATASE"/>
    <property type="match status" value="1"/>
</dbReference>
<dbReference type="SUPFAM" id="SSF55154">
    <property type="entry name" value="CYTH-like phosphatases"/>
    <property type="match status" value="1"/>
</dbReference>
<dbReference type="InterPro" id="IPR033469">
    <property type="entry name" value="CYTH-like_dom_sf"/>
</dbReference>